<feature type="compositionally biased region" description="Basic and acidic residues" evidence="1">
    <location>
        <begin position="160"/>
        <end position="170"/>
    </location>
</feature>
<dbReference type="STRING" id="1032480.MLP_16020"/>
<gene>
    <name evidence="2" type="ordered locus">MLP_16020</name>
</gene>
<dbReference type="Proteomes" id="UP000007947">
    <property type="component" value="Chromosome"/>
</dbReference>
<organism evidence="2 3">
    <name type="scientific">Microlunatus phosphovorus (strain ATCC 700054 / DSM 10555 / JCM 9379 / NBRC 101784 / NCIMB 13414 / VKM Ac-1990 / NM-1)</name>
    <dbReference type="NCBI Taxonomy" id="1032480"/>
    <lineage>
        <taxon>Bacteria</taxon>
        <taxon>Bacillati</taxon>
        <taxon>Actinomycetota</taxon>
        <taxon>Actinomycetes</taxon>
        <taxon>Propionibacteriales</taxon>
        <taxon>Propionibacteriaceae</taxon>
        <taxon>Microlunatus</taxon>
    </lineage>
</organism>
<keyword evidence="3" id="KW-1185">Reference proteome</keyword>
<feature type="compositionally biased region" description="Gly residues" evidence="1">
    <location>
        <begin position="138"/>
        <end position="156"/>
    </location>
</feature>
<evidence type="ECO:0000313" key="3">
    <source>
        <dbReference type="Proteomes" id="UP000007947"/>
    </source>
</evidence>
<reference evidence="2 3" key="1">
    <citation type="submission" date="2011-05" db="EMBL/GenBank/DDBJ databases">
        <title>Whole genome sequence of Microlunatus phosphovorus NM-1.</title>
        <authorList>
            <person name="Hosoyama A."/>
            <person name="Sasaki K."/>
            <person name="Harada T."/>
            <person name="Igarashi R."/>
            <person name="Kawakoshi A."/>
            <person name="Sasagawa M."/>
            <person name="Fukada J."/>
            <person name="Nakamura S."/>
            <person name="Katano Y."/>
            <person name="Hanada S."/>
            <person name="Kamagata Y."/>
            <person name="Nakamura N."/>
            <person name="Yamazaki S."/>
            <person name="Fujita N."/>
        </authorList>
    </citation>
    <scope>NUCLEOTIDE SEQUENCE [LARGE SCALE GENOMIC DNA]</scope>
    <source>
        <strain evidence="3">ATCC 700054 / DSM 10555 / JCM 9379 / NBRC 101784 / NCIMB 13414 / VKM Ac-1990 / NM-1</strain>
    </source>
</reference>
<feature type="region of interest" description="Disordered" evidence="1">
    <location>
        <begin position="65"/>
        <end position="84"/>
    </location>
</feature>
<feature type="compositionally biased region" description="Basic residues" evidence="1">
    <location>
        <begin position="111"/>
        <end position="121"/>
    </location>
</feature>
<dbReference type="HOGENOM" id="CLU_1516215_0_0_11"/>
<feature type="region of interest" description="Disordered" evidence="1">
    <location>
        <begin position="92"/>
        <end position="177"/>
    </location>
</feature>
<dbReference type="EMBL" id="AP012204">
    <property type="protein sequence ID" value="BAK34616.1"/>
    <property type="molecule type" value="Genomic_DNA"/>
</dbReference>
<evidence type="ECO:0000313" key="2">
    <source>
        <dbReference type="EMBL" id="BAK34616.1"/>
    </source>
</evidence>
<evidence type="ECO:0000256" key="1">
    <source>
        <dbReference type="SAM" id="MobiDB-lite"/>
    </source>
</evidence>
<dbReference type="KEGG" id="mph:MLP_16020"/>
<dbReference type="AlphaFoldDB" id="F5XRC6"/>
<accession>F5XRC6</accession>
<protein>
    <submittedName>
        <fullName evidence="2">Uncharacterized protein</fullName>
    </submittedName>
</protein>
<sequence>MVTDPTFMGSLLLPTLPSGPPLVMASFFPMPVSSVDTAPFGLGVAPWPGPLGRVRNRMLTVLAGGARDGTDDRGRHLGSRRPAADRLVAAGPVEHGGHRFRPVRRPDAARRGLRHQRRVRGRSGGVGARRTDGRGGRHPGQGGGIGADRLVRGGGQSPDRAPDAGSDRPGRTQGAGR</sequence>
<name>F5XRC6_MICPN</name>
<proteinExistence type="predicted"/>